<evidence type="ECO:0000313" key="3">
    <source>
        <dbReference type="Proteomes" id="UP000037643"/>
    </source>
</evidence>
<dbReference type="RefSeq" id="WP_047806470.1">
    <property type="nucleotide sequence ID" value="NZ_CP011805.1"/>
</dbReference>
<dbReference type="KEGG" id="amx:AM2010_1392"/>
<gene>
    <name evidence="2" type="ORF">AM2010_1392</name>
</gene>
<name>A0A0G3XA20_9SPHN</name>
<sequence>MPCVIESGDPPPATLDQTVEALEDSGFDPRDTGSRDHAAQWLARLGRNRAFLGDLMIERLMQQYRNEGTDGGYGPQAIMLSHPRGGHFLRANLWPAREDHACRTSGTQAFVYNLPHDHNFDFLTVGYFGPGYVSDYYEYDYRAVAGCRGERAGLRFVERSTLSPGKLLHYRAHRDVHCQLPPESLSVSLNIVAADPACGWLDQYAFDLEADRVSRVLNPGSSEAFLRVAVGLGGAEAIDLAQRFGRTHPSDRLRLACFEARAGAAVTRRGTDAIWREAERSGSRLVAGEAASRRARLAEAPKPAPSR</sequence>
<feature type="region of interest" description="Disordered" evidence="1">
    <location>
        <begin position="286"/>
        <end position="307"/>
    </location>
</feature>
<dbReference type="STRING" id="543877.AM2010_1392"/>
<accession>A0A0G3XA20</accession>
<dbReference type="EMBL" id="CP011805">
    <property type="protein sequence ID" value="AKM07464.1"/>
    <property type="molecule type" value="Genomic_DNA"/>
</dbReference>
<dbReference type="Proteomes" id="UP000037643">
    <property type="component" value="Chromosome"/>
</dbReference>
<dbReference type="OrthoDB" id="8778913at2"/>
<evidence type="ECO:0000313" key="2">
    <source>
        <dbReference type="EMBL" id="AKM07464.1"/>
    </source>
</evidence>
<dbReference type="PATRIC" id="fig|543877.4.peg.1415"/>
<organism evidence="2 3">
    <name type="scientific">Pelagerythrobacter marensis</name>
    <dbReference type="NCBI Taxonomy" id="543877"/>
    <lineage>
        <taxon>Bacteria</taxon>
        <taxon>Pseudomonadati</taxon>
        <taxon>Pseudomonadota</taxon>
        <taxon>Alphaproteobacteria</taxon>
        <taxon>Sphingomonadales</taxon>
        <taxon>Erythrobacteraceae</taxon>
        <taxon>Pelagerythrobacter</taxon>
    </lineage>
</organism>
<proteinExistence type="predicted"/>
<evidence type="ECO:0000256" key="1">
    <source>
        <dbReference type="SAM" id="MobiDB-lite"/>
    </source>
</evidence>
<keyword evidence="3" id="KW-1185">Reference proteome</keyword>
<protein>
    <submittedName>
        <fullName evidence="2">Putative ISXo8 transposase</fullName>
    </submittedName>
</protein>
<dbReference type="AlphaFoldDB" id="A0A0G3XA20"/>
<reference evidence="2 3" key="1">
    <citation type="submission" date="2015-06" db="EMBL/GenBank/DDBJ databases">
        <authorList>
            <person name="Kim K.M."/>
        </authorList>
    </citation>
    <scope>NUCLEOTIDE SEQUENCE [LARGE SCALE GENOMIC DNA]</scope>
    <source>
        <strain evidence="2 3">KCTC 22370</strain>
    </source>
</reference>